<keyword evidence="4" id="KW-0255">Endonuclease</keyword>
<gene>
    <name evidence="8" type="ORF">HBE96_17285</name>
</gene>
<comment type="similarity">
    <text evidence="1">Belongs to the HicA mRNA interferase family.</text>
</comment>
<evidence type="ECO:0000256" key="6">
    <source>
        <dbReference type="ARBA" id="ARBA00022884"/>
    </source>
</evidence>
<keyword evidence="7" id="KW-0346">Stress response</keyword>
<evidence type="ECO:0000256" key="2">
    <source>
        <dbReference type="ARBA" id="ARBA00022649"/>
    </source>
</evidence>
<dbReference type="GO" id="GO:0004519">
    <property type="term" value="F:endonuclease activity"/>
    <property type="evidence" value="ECO:0007669"/>
    <property type="project" value="UniProtKB-KW"/>
</dbReference>
<evidence type="ECO:0000313" key="9">
    <source>
        <dbReference type="Proteomes" id="UP000537131"/>
    </source>
</evidence>
<evidence type="ECO:0000256" key="4">
    <source>
        <dbReference type="ARBA" id="ARBA00022759"/>
    </source>
</evidence>
<dbReference type="RefSeq" id="WP_169298958.1">
    <property type="nucleotide sequence ID" value="NZ_JABBNI010000036.1"/>
</dbReference>
<keyword evidence="3" id="KW-0540">Nuclease</keyword>
<keyword evidence="5" id="KW-0378">Hydrolase</keyword>
<keyword evidence="9" id="KW-1185">Reference proteome</keyword>
<proteinExistence type="inferred from homology"/>
<dbReference type="Gene3D" id="3.30.920.30">
    <property type="entry name" value="Hypothetical protein"/>
    <property type="match status" value="1"/>
</dbReference>
<evidence type="ECO:0000256" key="3">
    <source>
        <dbReference type="ARBA" id="ARBA00022722"/>
    </source>
</evidence>
<dbReference type="AlphaFoldDB" id="A0A7Y0EJ05"/>
<evidence type="ECO:0000256" key="5">
    <source>
        <dbReference type="ARBA" id="ARBA00022801"/>
    </source>
</evidence>
<keyword evidence="6" id="KW-0694">RNA-binding</keyword>
<dbReference type="Proteomes" id="UP000537131">
    <property type="component" value="Unassembled WGS sequence"/>
</dbReference>
<name>A0A7Y0EJ05_9CLOT</name>
<dbReference type="GO" id="GO:0016787">
    <property type="term" value="F:hydrolase activity"/>
    <property type="evidence" value="ECO:0007669"/>
    <property type="project" value="UniProtKB-KW"/>
</dbReference>
<reference evidence="8 9" key="1">
    <citation type="submission" date="2020-06" db="EMBL/GenBank/DDBJ databases">
        <title>Complete Genome Sequence of Clostridium muelleri sp. nov. P21T, an Acid-Alcohol Producing Acetogen Isolated from Old Hay.</title>
        <authorList>
            <person name="Duncan K.E."/>
            <person name="Tanner R.S."/>
        </authorList>
    </citation>
    <scope>NUCLEOTIDE SEQUENCE [LARGE SCALE GENOMIC DNA]</scope>
    <source>
        <strain evidence="8 9">P21</strain>
    </source>
</reference>
<organism evidence="8 9">
    <name type="scientific">Clostridium muellerianum</name>
    <dbReference type="NCBI Taxonomy" id="2716538"/>
    <lineage>
        <taxon>Bacteria</taxon>
        <taxon>Bacillati</taxon>
        <taxon>Bacillota</taxon>
        <taxon>Clostridia</taxon>
        <taxon>Eubacteriales</taxon>
        <taxon>Clostridiaceae</taxon>
        <taxon>Clostridium</taxon>
    </lineage>
</organism>
<protein>
    <submittedName>
        <fullName evidence="8">Addiction module toxin, HicA family</fullName>
    </submittedName>
</protein>
<evidence type="ECO:0000256" key="7">
    <source>
        <dbReference type="ARBA" id="ARBA00023016"/>
    </source>
</evidence>
<evidence type="ECO:0000313" key="8">
    <source>
        <dbReference type="EMBL" id="NMM64376.1"/>
    </source>
</evidence>
<dbReference type="Pfam" id="PF07927">
    <property type="entry name" value="HicA_toxin"/>
    <property type="match status" value="1"/>
</dbReference>
<comment type="caution">
    <text evidence="8">The sequence shown here is derived from an EMBL/GenBank/DDBJ whole genome shotgun (WGS) entry which is preliminary data.</text>
</comment>
<keyword evidence="2" id="KW-1277">Toxin-antitoxin system</keyword>
<dbReference type="InterPro" id="IPR012933">
    <property type="entry name" value="HicA_mRNA_interferase"/>
</dbReference>
<evidence type="ECO:0000256" key="1">
    <source>
        <dbReference type="ARBA" id="ARBA00006620"/>
    </source>
</evidence>
<dbReference type="SUPFAM" id="SSF54786">
    <property type="entry name" value="YcfA/nrd intein domain"/>
    <property type="match status" value="1"/>
</dbReference>
<dbReference type="GO" id="GO:0003729">
    <property type="term" value="F:mRNA binding"/>
    <property type="evidence" value="ECO:0007669"/>
    <property type="project" value="InterPro"/>
</dbReference>
<dbReference type="InterPro" id="IPR038570">
    <property type="entry name" value="HicA_sf"/>
</dbReference>
<dbReference type="EMBL" id="JABBNI010000036">
    <property type="protein sequence ID" value="NMM64376.1"/>
    <property type="molecule type" value="Genomic_DNA"/>
</dbReference>
<sequence length="255" mass="29797">MKPQEIKLNRQFLALQKEIEDFWFTDGNDNISEFSDKVAREKYFEIQDIAASIEKLCKSEEFTVKKCNELSNRFKDTVINFQEYLYNPETKEGFKKDLFEGVAEKSKKIIDEIKKVQALAYYNNMQKLANQIDCRTWQTVGRITYILNTVVDEVMNPYKVAINEEINKVEKILKNKHDEIESAKNIEEISKTQTKKIFDYKEMDKLIKLNGFEPIRQTGDHKIYSNVNGKSIPVPQHVLGKGLSVKIQKQILLTN</sequence>
<accession>A0A7Y0EJ05</accession>